<dbReference type="SUPFAM" id="SSF54862">
    <property type="entry name" value="4Fe-4S ferredoxins"/>
    <property type="match status" value="1"/>
</dbReference>
<dbReference type="Pfam" id="PF04055">
    <property type="entry name" value="Radical_SAM"/>
    <property type="match status" value="1"/>
</dbReference>
<dbReference type="EMBL" id="AP027060">
    <property type="protein sequence ID" value="BDU51629.1"/>
    <property type="molecule type" value="Genomic_DNA"/>
</dbReference>
<dbReference type="PIRSF" id="PIRSF000371">
    <property type="entry name" value="PFL_act_enz"/>
    <property type="match status" value="1"/>
</dbReference>
<dbReference type="InterPro" id="IPR013785">
    <property type="entry name" value="Aldolase_TIM"/>
</dbReference>
<dbReference type="SFLD" id="SFLDG01118">
    <property type="entry name" value="activating_enzymes__group_2"/>
    <property type="match status" value="1"/>
</dbReference>
<dbReference type="Proteomes" id="UP001321582">
    <property type="component" value="Plasmid pHIC"/>
</dbReference>
<dbReference type="KEGG" id="haby:HLVA_21980"/>
<feature type="domain" description="4Fe-4S ferredoxin-type" evidence="9">
    <location>
        <begin position="73"/>
        <end position="103"/>
    </location>
</feature>
<organism evidence="11 12">
    <name type="scientific">Haliovirga abyssi</name>
    <dbReference type="NCBI Taxonomy" id="2996794"/>
    <lineage>
        <taxon>Bacteria</taxon>
        <taxon>Fusobacteriati</taxon>
        <taxon>Fusobacteriota</taxon>
        <taxon>Fusobacteriia</taxon>
        <taxon>Fusobacteriales</taxon>
        <taxon>Haliovirgaceae</taxon>
        <taxon>Haliovirga</taxon>
    </lineage>
</organism>
<dbReference type="InterPro" id="IPR012839">
    <property type="entry name" value="Organic_radical_activase"/>
</dbReference>
<dbReference type="PROSITE" id="PS00198">
    <property type="entry name" value="4FE4S_FER_1"/>
    <property type="match status" value="1"/>
</dbReference>
<evidence type="ECO:0000256" key="7">
    <source>
        <dbReference type="ARBA" id="ARBA00023004"/>
    </source>
</evidence>
<evidence type="ECO:0000313" key="12">
    <source>
        <dbReference type="Proteomes" id="UP001321582"/>
    </source>
</evidence>
<dbReference type="GO" id="GO:0046872">
    <property type="term" value="F:metal ion binding"/>
    <property type="evidence" value="ECO:0007669"/>
    <property type="project" value="UniProtKB-KW"/>
</dbReference>
<dbReference type="InterPro" id="IPR007197">
    <property type="entry name" value="rSAM"/>
</dbReference>
<keyword evidence="3" id="KW-0004">4Fe-4S</keyword>
<evidence type="ECO:0000259" key="10">
    <source>
        <dbReference type="PROSITE" id="PS51918"/>
    </source>
</evidence>
<dbReference type="NCBIfam" id="TIGR04041">
    <property type="entry name" value="activase_YjjW"/>
    <property type="match status" value="1"/>
</dbReference>
<keyword evidence="4" id="KW-0949">S-adenosyl-L-methionine</keyword>
<evidence type="ECO:0000256" key="1">
    <source>
        <dbReference type="ARBA" id="ARBA00001966"/>
    </source>
</evidence>
<keyword evidence="5" id="KW-0479">Metal-binding</keyword>
<reference evidence="11 12" key="1">
    <citation type="submission" date="2022-11" db="EMBL/GenBank/DDBJ databases">
        <title>Haliovirga abyssi gen. nov., sp. nov., a mesophilic fermentative bacterium isolated from the Iheya North hydrothermal field and the proposal of Haliovirgaceae fam. nov.</title>
        <authorList>
            <person name="Miyazaki U."/>
            <person name="Tame A."/>
            <person name="Miyazaki J."/>
            <person name="Takai K."/>
            <person name="Sawayama S."/>
            <person name="Kitajima M."/>
            <person name="Okamoto A."/>
            <person name="Nakagawa S."/>
        </authorList>
    </citation>
    <scope>NUCLEOTIDE SEQUENCE [LARGE SCALE GENOMIC DNA]</scope>
    <source>
        <strain evidence="11 12">IC12</strain>
        <plasmid evidence="11 12">pHIC</plasmid>
    </source>
</reference>
<evidence type="ECO:0000256" key="6">
    <source>
        <dbReference type="ARBA" id="ARBA00023002"/>
    </source>
</evidence>
<proteinExistence type="inferred from homology"/>
<dbReference type="SFLD" id="SFLDS00029">
    <property type="entry name" value="Radical_SAM"/>
    <property type="match status" value="1"/>
</dbReference>
<dbReference type="AlphaFoldDB" id="A0AAU9DL57"/>
<dbReference type="PROSITE" id="PS51918">
    <property type="entry name" value="RADICAL_SAM"/>
    <property type="match status" value="1"/>
</dbReference>
<comment type="cofactor">
    <cofactor evidence="1">
        <name>[4Fe-4S] cluster</name>
        <dbReference type="ChEBI" id="CHEBI:49883"/>
    </cofactor>
</comment>
<dbReference type="InterPro" id="IPR023912">
    <property type="entry name" value="YjjW_bact"/>
</dbReference>
<keyword evidence="7" id="KW-0408">Iron</keyword>
<dbReference type="PROSITE" id="PS01087">
    <property type="entry name" value="RADICAL_ACTIVATING"/>
    <property type="match status" value="1"/>
</dbReference>
<dbReference type="Gene3D" id="3.30.70.20">
    <property type="match status" value="1"/>
</dbReference>
<evidence type="ECO:0000256" key="3">
    <source>
        <dbReference type="ARBA" id="ARBA00022485"/>
    </source>
</evidence>
<dbReference type="InterPro" id="IPR017900">
    <property type="entry name" value="4Fe4S_Fe_S_CS"/>
</dbReference>
<keyword evidence="11" id="KW-0614">Plasmid</keyword>
<keyword evidence="8" id="KW-0411">Iron-sulfur</keyword>
<sequence length="284" mass="32112">MNMKMEVKMSEALVNKIIPFSNVDGPGNRTAVFLQGCNLNCLYCHNPETINICNNCGKCVTGCPADALEISNGRVIWDSDKCINCDTCIKVCPNSSTPKVKKYSVKEVMKIILEYKNFISGITFSGGECTLNHQFIVEVFKEVHKYGLTCFVDTNGFLDFENLPELVKNTDKFMLDIKAWDSSEHIKLTGKDNNIIKKNLEYLIKLDKIYEIRTVVVPEILDNENSVVNVSEILSGTEIQYKLIKFRKNGVRLNLINVDMATDSYMEKLKNRAIEIGVKKVVIT</sequence>
<evidence type="ECO:0000256" key="5">
    <source>
        <dbReference type="ARBA" id="ARBA00022723"/>
    </source>
</evidence>
<geneLocation type="plasmid" evidence="11 12">
    <name>pHIC</name>
</geneLocation>
<evidence type="ECO:0000313" key="11">
    <source>
        <dbReference type="EMBL" id="BDU51629.1"/>
    </source>
</evidence>
<evidence type="ECO:0000259" key="9">
    <source>
        <dbReference type="PROSITE" id="PS51379"/>
    </source>
</evidence>
<name>A0AAU9DL57_9FUSO</name>
<gene>
    <name evidence="11" type="ORF">HLVA_21980</name>
</gene>
<comment type="similarity">
    <text evidence="2">Belongs to the organic radical-activating enzymes family.</text>
</comment>
<dbReference type="InterPro" id="IPR058240">
    <property type="entry name" value="rSAM_sf"/>
</dbReference>
<dbReference type="PROSITE" id="PS51379">
    <property type="entry name" value="4FE4S_FER_2"/>
    <property type="match status" value="2"/>
</dbReference>
<dbReference type="Gene3D" id="3.20.20.70">
    <property type="entry name" value="Aldolase class I"/>
    <property type="match status" value="1"/>
</dbReference>
<dbReference type="InterPro" id="IPR040074">
    <property type="entry name" value="BssD/PflA/YjjW"/>
</dbReference>
<feature type="domain" description="Radical SAM core" evidence="10">
    <location>
        <begin position="23"/>
        <end position="279"/>
    </location>
</feature>
<dbReference type="InterPro" id="IPR017896">
    <property type="entry name" value="4Fe4S_Fe-S-bd"/>
</dbReference>
<dbReference type="GO" id="GO:0051539">
    <property type="term" value="F:4 iron, 4 sulfur cluster binding"/>
    <property type="evidence" value="ECO:0007669"/>
    <property type="project" value="UniProtKB-KW"/>
</dbReference>
<dbReference type="SFLD" id="SFLDF00392">
    <property type="entry name" value="YjjI_activase"/>
    <property type="match status" value="1"/>
</dbReference>
<feature type="domain" description="4Fe-4S ferredoxin-type" evidence="9">
    <location>
        <begin position="46"/>
        <end position="72"/>
    </location>
</feature>
<dbReference type="PANTHER" id="PTHR30352">
    <property type="entry name" value="PYRUVATE FORMATE-LYASE-ACTIVATING ENZYME"/>
    <property type="match status" value="1"/>
</dbReference>
<dbReference type="GO" id="GO:0016491">
    <property type="term" value="F:oxidoreductase activity"/>
    <property type="evidence" value="ECO:0007669"/>
    <property type="project" value="UniProtKB-KW"/>
</dbReference>
<dbReference type="InterPro" id="IPR034457">
    <property type="entry name" value="Organic_radical-activating"/>
</dbReference>
<dbReference type="SFLD" id="SFLDG01066">
    <property type="entry name" value="organic_radical-activating_enz"/>
    <property type="match status" value="1"/>
</dbReference>
<evidence type="ECO:0000256" key="4">
    <source>
        <dbReference type="ARBA" id="ARBA00022691"/>
    </source>
</evidence>
<dbReference type="SUPFAM" id="SSF102114">
    <property type="entry name" value="Radical SAM enzymes"/>
    <property type="match status" value="1"/>
</dbReference>
<keyword evidence="12" id="KW-1185">Reference proteome</keyword>
<keyword evidence="6" id="KW-0560">Oxidoreductase</keyword>
<dbReference type="InterPro" id="IPR001989">
    <property type="entry name" value="Radical_activat_CS"/>
</dbReference>
<dbReference type="CDD" id="cd01335">
    <property type="entry name" value="Radical_SAM"/>
    <property type="match status" value="1"/>
</dbReference>
<dbReference type="Pfam" id="PF00037">
    <property type="entry name" value="Fer4"/>
    <property type="match status" value="1"/>
</dbReference>
<evidence type="ECO:0000256" key="8">
    <source>
        <dbReference type="ARBA" id="ARBA00023014"/>
    </source>
</evidence>
<dbReference type="PANTHER" id="PTHR30352:SF13">
    <property type="entry name" value="GLYCYL-RADICAL ENZYME ACTIVATING ENZYME YJJW-RELATED"/>
    <property type="match status" value="1"/>
</dbReference>
<accession>A0AAU9DL57</accession>
<evidence type="ECO:0000256" key="2">
    <source>
        <dbReference type="ARBA" id="ARBA00009777"/>
    </source>
</evidence>
<protein>
    <submittedName>
        <fullName evidence="11">Radical SAM domain protein</fullName>
    </submittedName>
</protein>